<dbReference type="InterPro" id="IPR011008">
    <property type="entry name" value="Dimeric_a/b-barrel"/>
</dbReference>
<dbReference type="PANTHER" id="PTHR37832">
    <property type="entry name" value="BLL2683 PROTEIN"/>
    <property type="match status" value="1"/>
</dbReference>
<evidence type="ECO:0000313" key="2">
    <source>
        <dbReference type="EMBL" id="RNF10525.1"/>
    </source>
</evidence>
<dbReference type="EMBL" id="MKKU01000481">
    <property type="protein sequence ID" value="RNF10525.1"/>
    <property type="molecule type" value="Genomic_DNA"/>
</dbReference>
<dbReference type="Pfam" id="PF07876">
    <property type="entry name" value="Dabb"/>
    <property type="match status" value="1"/>
</dbReference>
<dbReference type="PROSITE" id="PS51502">
    <property type="entry name" value="S_R_A_B_BARREL"/>
    <property type="match status" value="1"/>
</dbReference>
<dbReference type="Gene3D" id="3.30.70.100">
    <property type="match status" value="1"/>
</dbReference>
<accession>A0A422NYL3</accession>
<dbReference type="SMART" id="SM00886">
    <property type="entry name" value="Dabb"/>
    <property type="match status" value="1"/>
</dbReference>
<proteinExistence type="predicted"/>
<dbReference type="Proteomes" id="UP000284403">
    <property type="component" value="Unassembled WGS sequence"/>
</dbReference>
<dbReference type="InterPro" id="IPR013097">
    <property type="entry name" value="Dabb"/>
</dbReference>
<keyword evidence="3" id="KW-1185">Reference proteome</keyword>
<organism evidence="2 3">
    <name type="scientific">Trypanosoma conorhini</name>
    <dbReference type="NCBI Taxonomy" id="83891"/>
    <lineage>
        <taxon>Eukaryota</taxon>
        <taxon>Discoba</taxon>
        <taxon>Euglenozoa</taxon>
        <taxon>Kinetoplastea</taxon>
        <taxon>Metakinetoplastina</taxon>
        <taxon>Trypanosomatida</taxon>
        <taxon>Trypanosomatidae</taxon>
        <taxon>Trypanosoma</taxon>
    </lineage>
</organism>
<gene>
    <name evidence="2" type="ORF">Tco025E_06782</name>
</gene>
<evidence type="ECO:0000313" key="3">
    <source>
        <dbReference type="Proteomes" id="UP000284403"/>
    </source>
</evidence>
<dbReference type="OrthoDB" id="42919at2759"/>
<protein>
    <submittedName>
        <fullName evidence="2">Diagnostic antigen</fullName>
    </submittedName>
</protein>
<evidence type="ECO:0000259" key="1">
    <source>
        <dbReference type="PROSITE" id="PS51502"/>
    </source>
</evidence>
<dbReference type="PANTHER" id="PTHR37832:SF1">
    <property type="entry name" value="STRESS-RESPONSE A_B BARREL DOMAIN-CONTAINING PROTEIN"/>
    <property type="match status" value="1"/>
</dbReference>
<dbReference type="RefSeq" id="XP_029226229.1">
    <property type="nucleotide sequence ID" value="XM_029373654.1"/>
</dbReference>
<dbReference type="GeneID" id="40320393"/>
<comment type="caution">
    <text evidence="2">The sequence shown here is derived from an EMBL/GenBank/DDBJ whole genome shotgun (WGS) entry which is preliminary data.</text>
</comment>
<feature type="domain" description="Stress-response A/B barrel" evidence="1">
    <location>
        <begin position="5"/>
        <end position="107"/>
    </location>
</feature>
<dbReference type="AlphaFoldDB" id="A0A422NYL3"/>
<sequence>MQANICHVVLFCLDSAKVATLLPEAVLQRHLGGLRGSVPGLLELNFGPVGTDLYPGYVDCSNGYTHCLVSKHVDAAHLKVYAEHPDHVVFANLLKSSSVKPPIRCDFGLAAQKQ</sequence>
<reference evidence="2 3" key="1">
    <citation type="journal article" date="2018" name="BMC Genomics">
        <title>Genomic comparison of Trypanosoma conorhini and Trypanosoma rangeli to Trypanosoma cruzi strains of high and low virulence.</title>
        <authorList>
            <person name="Bradwell K.R."/>
            <person name="Koparde V.N."/>
            <person name="Matveyev A.V."/>
            <person name="Serrano M.G."/>
            <person name="Alves J.M."/>
            <person name="Parikh H."/>
            <person name="Huang B."/>
            <person name="Lee V."/>
            <person name="Espinosa-Alvarez O."/>
            <person name="Ortiz P.A."/>
            <person name="Costa-Martins A.G."/>
            <person name="Teixeira M.M."/>
            <person name="Buck G.A."/>
        </authorList>
    </citation>
    <scope>NUCLEOTIDE SEQUENCE [LARGE SCALE GENOMIC DNA]</scope>
    <source>
        <strain evidence="2 3">025E</strain>
    </source>
</reference>
<name>A0A422NYL3_9TRYP</name>
<dbReference type="SUPFAM" id="SSF54909">
    <property type="entry name" value="Dimeric alpha+beta barrel"/>
    <property type="match status" value="1"/>
</dbReference>